<organism evidence="2 3">
    <name type="scientific">Rufibacter radiotolerans</name>
    <dbReference type="NCBI Taxonomy" id="1379910"/>
    <lineage>
        <taxon>Bacteria</taxon>
        <taxon>Pseudomonadati</taxon>
        <taxon>Bacteroidota</taxon>
        <taxon>Cytophagia</taxon>
        <taxon>Cytophagales</taxon>
        <taxon>Hymenobacteraceae</taxon>
        <taxon>Rufibacter</taxon>
    </lineage>
</organism>
<dbReference type="EMBL" id="CP010777">
    <property type="protein sequence ID" value="AKQ46382.1"/>
    <property type="molecule type" value="Genomic_DNA"/>
</dbReference>
<feature type="compositionally biased region" description="Polar residues" evidence="1">
    <location>
        <begin position="1"/>
        <end position="12"/>
    </location>
</feature>
<accession>A0A0H4VR17</accession>
<sequence>MQALQRTKQQPISCPAPGGGPPRVARSMGRGKQRQFQPQGRKLTMEQIAFARWYLLEAPPV</sequence>
<dbReference type="AlphaFoldDB" id="A0A0H4VR17"/>
<dbReference type="PATRIC" id="fig|1379910.4.peg.2895"/>
<evidence type="ECO:0000313" key="3">
    <source>
        <dbReference type="Proteomes" id="UP000036458"/>
    </source>
</evidence>
<proteinExistence type="predicted"/>
<keyword evidence="3" id="KW-1185">Reference proteome</keyword>
<evidence type="ECO:0000313" key="2">
    <source>
        <dbReference type="EMBL" id="AKQ46382.1"/>
    </source>
</evidence>
<feature type="region of interest" description="Disordered" evidence="1">
    <location>
        <begin position="1"/>
        <end position="41"/>
    </location>
</feature>
<name>A0A0H4VR17_9BACT</name>
<gene>
    <name evidence="2" type="ORF">TH63_13330</name>
</gene>
<dbReference type="KEGG" id="ruf:TH63_13330"/>
<protein>
    <submittedName>
        <fullName evidence="2">Uncharacterized protein</fullName>
    </submittedName>
</protein>
<evidence type="ECO:0000256" key="1">
    <source>
        <dbReference type="SAM" id="MobiDB-lite"/>
    </source>
</evidence>
<reference evidence="2 3" key="1">
    <citation type="submission" date="2015-01" db="EMBL/GenBank/DDBJ databases">
        <title>Rufibacter sp./DG31D/ whole genome sequencing.</title>
        <authorList>
            <person name="Kim M.K."/>
            <person name="Srinivasan S."/>
            <person name="Lee J.-J."/>
        </authorList>
    </citation>
    <scope>NUCLEOTIDE SEQUENCE [LARGE SCALE GENOMIC DNA]</scope>
    <source>
        <strain evidence="2 3">DG31D</strain>
    </source>
</reference>
<dbReference type="Proteomes" id="UP000036458">
    <property type="component" value="Chromosome"/>
</dbReference>